<sequence length="403" mass="45103">MKYKVLLILIFGVFVCCRQNGTDAIPENYGLYKLQGKTSYLAGDPINMAFEGEPRDSLRLWVDNVWGSTVLTSIDSLRPIFSLPEVLRNKSGYVSWALLIGRKKLLHGGLTIEPAQINKTMMETYMGPPSIFNHKNDKGMFVAFPQDVYGNPVRDASEVWVNKEMGDRKETEVFKTEHMIVYDYIYPGTKPGKIFVSAQFNDQVSKEMVTYILPTYPTDFTIDSQRVHDFADGNQMVTLNTSIIRDRYGNTVADGTLVRFHIAASSGGEIQTVGQTLNGVARGMVLHPEQPEIWQVSAIIPKRAFSNTIRLGFKAAVLDFDIRFEPQENLVVLGPIKGYMQQLVPDGLSVSLTILDPKGKRLHHQFATTQNGFGKIYLPSFLQGAEGRIQAKVSGITKEIELP</sequence>
<dbReference type="RefSeq" id="WP_097443604.1">
    <property type="nucleotide sequence ID" value="NZ_NBWU01000008.1"/>
</dbReference>
<dbReference type="Proteomes" id="UP000219559">
    <property type="component" value="Unassembled WGS sequence"/>
</dbReference>
<comment type="caution">
    <text evidence="1">The sequence shown here is derived from an EMBL/GenBank/DDBJ whole genome shotgun (WGS) entry which is preliminary data.</text>
</comment>
<organism evidence="1 2">
    <name type="scientific">Sediminicola luteus</name>
    <dbReference type="NCBI Taxonomy" id="319238"/>
    <lineage>
        <taxon>Bacteria</taxon>
        <taxon>Pseudomonadati</taxon>
        <taxon>Bacteroidota</taxon>
        <taxon>Flavobacteriia</taxon>
        <taxon>Flavobacteriales</taxon>
        <taxon>Flavobacteriaceae</taxon>
        <taxon>Sediminicola</taxon>
    </lineage>
</organism>
<gene>
    <name evidence="1" type="ORF">B7P33_17935</name>
</gene>
<reference evidence="1 2" key="1">
    <citation type="submission" date="2017-04" db="EMBL/GenBank/DDBJ databases">
        <title>A new member of the family Flavobacteriaceae isolated from ascidians.</title>
        <authorList>
            <person name="Chen L."/>
        </authorList>
    </citation>
    <scope>NUCLEOTIDE SEQUENCE [LARGE SCALE GENOMIC DNA]</scope>
    <source>
        <strain evidence="1 2">HQA918</strain>
    </source>
</reference>
<dbReference type="OrthoDB" id="980944at2"/>
<name>A0A2A4G1E9_9FLAO</name>
<protein>
    <submittedName>
        <fullName evidence="1">Uncharacterized protein</fullName>
    </submittedName>
</protein>
<proteinExistence type="predicted"/>
<dbReference type="AlphaFoldDB" id="A0A2A4G1E9"/>
<evidence type="ECO:0000313" key="1">
    <source>
        <dbReference type="EMBL" id="PCE62517.1"/>
    </source>
</evidence>
<dbReference type="EMBL" id="NBWU01000008">
    <property type="protein sequence ID" value="PCE62517.1"/>
    <property type="molecule type" value="Genomic_DNA"/>
</dbReference>
<keyword evidence="2" id="KW-1185">Reference proteome</keyword>
<accession>A0A2A4G1E9</accession>
<evidence type="ECO:0000313" key="2">
    <source>
        <dbReference type="Proteomes" id="UP000219559"/>
    </source>
</evidence>